<keyword evidence="3" id="KW-1185">Reference proteome</keyword>
<proteinExistence type="predicted"/>
<evidence type="ECO:0000313" key="3">
    <source>
        <dbReference type="Proteomes" id="UP000199048"/>
    </source>
</evidence>
<gene>
    <name evidence="2" type="ORF">SAMN05192568_1002254</name>
</gene>
<dbReference type="RefSeq" id="WP_244536998.1">
    <property type="nucleotide sequence ID" value="NZ_FOTK01000002.1"/>
</dbReference>
<evidence type="ECO:0000313" key="2">
    <source>
        <dbReference type="EMBL" id="SFL26107.1"/>
    </source>
</evidence>
<dbReference type="AlphaFoldDB" id="A0A1I4G9Y4"/>
<feature type="transmembrane region" description="Helical" evidence="1">
    <location>
        <begin position="192"/>
        <end position="216"/>
    </location>
</feature>
<organism evidence="2 3">
    <name type="scientific">Methylobacterium pseudosasicola</name>
    <dbReference type="NCBI Taxonomy" id="582667"/>
    <lineage>
        <taxon>Bacteria</taxon>
        <taxon>Pseudomonadati</taxon>
        <taxon>Pseudomonadota</taxon>
        <taxon>Alphaproteobacteria</taxon>
        <taxon>Hyphomicrobiales</taxon>
        <taxon>Methylobacteriaceae</taxon>
        <taxon>Methylobacterium</taxon>
    </lineage>
</organism>
<feature type="transmembrane region" description="Helical" evidence="1">
    <location>
        <begin position="228"/>
        <end position="251"/>
    </location>
</feature>
<accession>A0A1I4G9Y4</accession>
<dbReference type="STRING" id="582667.SAMN05192568_1002254"/>
<sequence>MAGILTRGGMGGPIEAARALATTLPVHAASWSLLVFGCGTALSAALQRLLLEPDPGLQRLVELKFGEVFATLATAAILFAARHHRPALTRTDLAILIACALSWSLPEPHAVYAGMTLAAAWLLARRARDRLLADIGQIWLALSLCELWSKLVFKLFYHAIEPFEVAVMAWVGRVVFPGLQASGAYLSAHPDWSIVMLEGCSAFHNLSLAALIWLCVLKIAGRSISGGALGALAVSAVLVVAINIARILAMLPSAEAYRDWHDGAGSVTVALVSVAASLLPIVLHVERTPCPPARPA</sequence>
<reference evidence="3" key="1">
    <citation type="submission" date="2016-10" db="EMBL/GenBank/DDBJ databases">
        <authorList>
            <person name="Varghese N."/>
            <person name="Submissions S."/>
        </authorList>
    </citation>
    <scope>NUCLEOTIDE SEQUENCE [LARGE SCALE GENOMIC DNA]</scope>
    <source>
        <strain evidence="3">BL36</strain>
    </source>
</reference>
<dbReference type="Proteomes" id="UP000199048">
    <property type="component" value="Unassembled WGS sequence"/>
</dbReference>
<dbReference type="EMBL" id="FOTK01000002">
    <property type="protein sequence ID" value="SFL26107.1"/>
    <property type="molecule type" value="Genomic_DNA"/>
</dbReference>
<feature type="transmembrane region" description="Helical" evidence="1">
    <location>
        <begin position="28"/>
        <end position="51"/>
    </location>
</feature>
<feature type="transmembrane region" description="Helical" evidence="1">
    <location>
        <begin position="63"/>
        <end position="81"/>
    </location>
</feature>
<evidence type="ECO:0008006" key="4">
    <source>
        <dbReference type="Google" id="ProtNLM"/>
    </source>
</evidence>
<keyword evidence="1" id="KW-1133">Transmembrane helix</keyword>
<protein>
    <recommendedName>
        <fullName evidence="4">Exosortase/archaeosortase family protein</fullName>
    </recommendedName>
</protein>
<keyword evidence="1" id="KW-0472">Membrane</keyword>
<keyword evidence="1" id="KW-0812">Transmembrane</keyword>
<name>A0A1I4G9Y4_9HYPH</name>
<evidence type="ECO:0000256" key="1">
    <source>
        <dbReference type="SAM" id="Phobius"/>
    </source>
</evidence>
<feature type="transmembrane region" description="Helical" evidence="1">
    <location>
        <begin position="263"/>
        <end position="285"/>
    </location>
</feature>